<evidence type="ECO:0000313" key="10">
    <source>
        <dbReference type="Proteomes" id="UP000694553"/>
    </source>
</evidence>
<sequence>MCTLRGVSWEHIFAVKIEEMHITDSWKLLEDDALQVQACRPGWKEFVQRRALGRFQCSQCFHEWSSAKVHILFHMCQCQGWGTVLMRIFRQKCRHCPNPRLEDPDFSLETLEMILHNLVIKILQYFYNKPVQPSDLLEFVVDTPVTGPHDSAHCEACQLGICNRSQWALAPDAWKPLMDEDKATMHSTESWLGWAAGNCKYWAAGSGQKGRCRLLPSATSPCRALGTWWVS</sequence>
<keyword evidence="2" id="KW-0812">Transmembrane</keyword>
<keyword evidence="5" id="KW-0862">Zinc</keyword>
<evidence type="ECO:0000256" key="6">
    <source>
        <dbReference type="ARBA" id="ARBA00022989"/>
    </source>
</evidence>
<evidence type="ECO:0000256" key="2">
    <source>
        <dbReference type="ARBA" id="ARBA00022692"/>
    </source>
</evidence>
<dbReference type="Ensembl" id="ENSCMUT00000022573.2">
    <property type="protein sequence ID" value="ENSCMUP00000021012.2"/>
    <property type="gene ID" value="ENSCMUG00000012957.2"/>
</dbReference>
<dbReference type="AlphaFoldDB" id="A0A8C3EI93"/>
<keyword evidence="7" id="KW-0472">Membrane</keyword>
<comment type="subcellular location">
    <subcellularLocation>
        <location evidence="1">Membrane</location>
        <topology evidence="1">Single-pass membrane protein</topology>
    </subcellularLocation>
</comment>
<dbReference type="GO" id="GO:0031849">
    <property type="term" value="F:olfactory receptor binding"/>
    <property type="evidence" value="ECO:0007669"/>
    <property type="project" value="TreeGrafter"/>
</dbReference>
<dbReference type="InterPro" id="IPR026096">
    <property type="entry name" value="R-trans_p"/>
</dbReference>
<dbReference type="Pfam" id="PF13695">
    <property type="entry name" value="Zn_ribbon_3CxxC"/>
    <property type="match status" value="1"/>
</dbReference>
<evidence type="ECO:0000256" key="7">
    <source>
        <dbReference type="ARBA" id="ARBA00023136"/>
    </source>
</evidence>
<reference evidence="10" key="1">
    <citation type="submission" date="2019-10" db="EMBL/GenBank/DDBJ databases">
        <title>Corvus moneduloides (New Caledonian crow) genome, bCorMon1, primary haplotype.</title>
        <authorList>
            <person name="Rutz C."/>
            <person name="Fungtammasan C."/>
            <person name="Mountcastle J."/>
            <person name="Formenti G."/>
            <person name="Chow W."/>
            <person name="Howe K."/>
            <person name="Steele M.P."/>
            <person name="Fernandes J."/>
            <person name="Gilbert M.T.P."/>
            <person name="Fedrigo O."/>
            <person name="Jarvis E.D."/>
            <person name="Gemmell N."/>
        </authorList>
    </citation>
    <scope>NUCLEOTIDE SEQUENCE [LARGE SCALE GENOMIC DNA]</scope>
</reference>
<keyword evidence="6" id="KW-1133">Transmembrane helix</keyword>
<proteinExistence type="predicted"/>
<evidence type="ECO:0000256" key="4">
    <source>
        <dbReference type="ARBA" id="ARBA00022771"/>
    </source>
</evidence>
<evidence type="ECO:0000313" key="9">
    <source>
        <dbReference type="Ensembl" id="ENSCMUP00000021012.2"/>
    </source>
</evidence>
<dbReference type="GO" id="GO:0001580">
    <property type="term" value="P:detection of chemical stimulus involved in sensory perception of bitter taste"/>
    <property type="evidence" value="ECO:0007669"/>
    <property type="project" value="TreeGrafter"/>
</dbReference>
<dbReference type="GO" id="GO:0008270">
    <property type="term" value="F:zinc ion binding"/>
    <property type="evidence" value="ECO:0007669"/>
    <property type="project" value="UniProtKB-KW"/>
</dbReference>
<dbReference type="PANTHER" id="PTHR14402:SF8">
    <property type="entry name" value="RECEPTOR-TRANSPORTING PROTEIN 4"/>
    <property type="match status" value="1"/>
</dbReference>
<keyword evidence="10" id="KW-1185">Reference proteome</keyword>
<dbReference type="OMA" id="DSWELIM"/>
<accession>A0A8C3EI93</accession>
<keyword evidence="4" id="KW-0863">Zinc-finger</keyword>
<reference evidence="9" key="2">
    <citation type="submission" date="2025-08" db="UniProtKB">
        <authorList>
            <consortium name="Ensembl"/>
        </authorList>
    </citation>
    <scope>IDENTIFICATION</scope>
</reference>
<evidence type="ECO:0000256" key="5">
    <source>
        <dbReference type="ARBA" id="ARBA00022833"/>
    </source>
</evidence>
<keyword evidence="3" id="KW-0479">Metal-binding</keyword>
<dbReference type="GO" id="GO:0051205">
    <property type="term" value="P:protein insertion into membrane"/>
    <property type="evidence" value="ECO:0007669"/>
    <property type="project" value="TreeGrafter"/>
</dbReference>
<evidence type="ECO:0000256" key="3">
    <source>
        <dbReference type="ARBA" id="ARBA00022723"/>
    </source>
</evidence>
<reference evidence="9" key="3">
    <citation type="submission" date="2025-09" db="UniProtKB">
        <authorList>
            <consortium name="Ensembl"/>
        </authorList>
    </citation>
    <scope>IDENTIFICATION</scope>
</reference>
<feature type="domain" description="3CxxC-type" evidence="8">
    <location>
        <begin position="50"/>
        <end position="160"/>
    </location>
</feature>
<dbReference type="GO" id="GO:0016020">
    <property type="term" value="C:membrane"/>
    <property type="evidence" value="ECO:0007669"/>
    <property type="project" value="UniProtKB-SubCell"/>
</dbReference>
<dbReference type="GO" id="GO:0006612">
    <property type="term" value="P:protein targeting to membrane"/>
    <property type="evidence" value="ECO:0007669"/>
    <property type="project" value="TreeGrafter"/>
</dbReference>
<organism evidence="9 10">
    <name type="scientific">Corvus moneduloides</name>
    <name type="common">New Caledonian crow</name>
    <dbReference type="NCBI Taxonomy" id="1196302"/>
    <lineage>
        <taxon>Eukaryota</taxon>
        <taxon>Metazoa</taxon>
        <taxon>Chordata</taxon>
        <taxon>Craniata</taxon>
        <taxon>Vertebrata</taxon>
        <taxon>Euteleostomi</taxon>
        <taxon>Archelosauria</taxon>
        <taxon>Archosauria</taxon>
        <taxon>Dinosauria</taxon>
        <taxon>Saurischia</taxon>
        <taxon>Theropoda</taxon>
        <taxon>Coelurosauria</taxon>
        <taxon>Aves</taxon>
        <taxon>Neognathae</taxon>
        <taxon>Neoaves</taxon>
        <taxon>Telluraves</taxon>
        <taxon>Australaves</taxon>
        <taxon>Passeriformes</taxon>
        <taxon>Corvoidea</taxon>
        <taxon>Corvidae</taxon>
        <taxon>Corvus</taxon>
    </lineage>
</organism>
<accession>A0A8U7M8E7</accession>
<dbReference type="Proteomes" id="UP000694553">
    <property type="component" value="Unassembled WGS sequence"/>
</dbReference>
<dbReference type="PANTHER" id="PTHR14402">
    <property type="entry name" value="RECEPTOR TRANSPORTING PROTEIN"/>
    <property type="match status" value="1"/>
</dbReference>
<name>A0A8C3EI93_CORMO</name>
<dbReference type="SMART" id="SM01328">
    <property type="entry name" value="zf-3CxxC"/>
    <property type="match status" value="1"/>
</dbReference>
<protein>
    <recommendedName>
        <fullName evidence="8">3CxxC-type domain-containing protein</fullName>
    </recommendedName>
</protein>
<evidence type="ECO:0000256" key="1">
    <source>
        <dbReference type="ARBA" id="ARBA00004167"/>
    </source>
</evidence>
<evidence type="ECO:0000259" key="8">
    <source>
        <dbReference type="SMART" id="SM01328"/>
    </source>
</evidence>
<dbReference type="InterPro" id="IPR027377">
    <property type="entry name" value="ZAR1/RTP1-5-like_Znf-3CxxC"/>
</dbReference>